<dbReference type="EMBL" id="CAMXCT010006446">
    <property type="protein sequence ID" value="CAI4014616.1"/>
    <property type="molecule type" value="Genomic_DNA"/>
</dbReference>
<evidence type="ECO:0000313" key="3">
    <source>
        <dbReference type="EMBL" id="CAL4801928.1"/>
    </source>
</evidence>
<reference evidence="1" key="1">
    <citation type="submission" date="2022-10" db="EMBL/GenBank/DDBJ databases">
        <authorList>
            <person name="Chen Y."/>
            <person name="Dougan E. K."/>
            <person name="Chan C."/>
            <person name="Rhodes N."/>
            <person name="Thang M."/>
        </authorList>
    </citation>
    <scope>NUCLEOTIDE SEQUENCE</scope>
</reference>
<evidence type="ECO:0000313" key="2">
    <source>
        <dbReference type="EMBL" id="CAL1167991.1"/>
    </source>
</evidence>
<keyword evidence="3" id="KW-0418">Kinase</keyword>
<dbReference type="EMBL" id="CAMXCT020006446">
    <property type="protein sequence ID" value="CAL1167991.1"/>
    <property type="molecule type" value="Genomic_DNA"/>
</dbReference>
<gene>
    <name evidence="1" type="ORF">C1SCF055_LOCUS39508</name>
</gene>
<dbReference type="Proteomes" id="UP001152797">
    <property type="component" value="Unassembled WGS sequence"/>
</dbReference>
<sequence>MDVGSTTVKEEQFVRLDVEQCYDEFLELIWRQGGSLGVPQILEEGDPRSGRGCARRVGLFIVERVVEAERGQFLEYTIEKPWPTSYNRARVSFQDVEGNTVITWTSNFTPFPCCGWLRFVVSWAFRQLLADLAEAAKEKTEPR</sequence>
<keyword evidence="3" id="KW-0808">Transferase</keyword>
<organism evidence="1">
    <name type="scientific">Cladocopium goreaui</name>
    <dbReference type="NCBI Taxonomy" id="2562237"/>
    <lineage>
        <taxon>Eukaryota</taxon>
        <taxon>Sar</taxon>
        <taxon>Alveolata</taxon>
        <taxon>Dinophyceae</taxon>
        <taxon>Suessiales</taxon>
        <taxon>Symbiodiniaceae</taxon>
        <taxon>Cladocopium</taxon>
    </lineage>
</organism>
<dbReference type="Gene3D" id="3.30.530.20">
    <property type="match status" value="1"/>
</dbReference>
<protein>
    <submittedName>
        <fullName evidence="3">Aurora kinase</fullName>
    </submittedName>
</protein>
<name>A0A9P1DQW7_9DINO</name>
<keyword evidence="4" id="KW-1185">Reference proteome</keyword>
<dbReference type="GO" id="GO:0016301">
    <property type="term" value="F:kinase activity"/>
    <property type="evidence" value="ECO:0007669"/>
    <property type="project" value="UniProtKB-KW"/>
</dbReference>
<dbReference type="SUPFAM" id="SSF55961">
    <property type="entry name" value="Bet v1-like"/>
    <property type="match status" value="1"/>
</dbReference>
<dbReference type="InterPro" id="IPR019587">
    <property type="entry name" value="Polyketide_cyclase/dehydratase"/>
</dbReference>
<dbReference type="AlphaFoldDB" id="A0A9P1DQW7"/>
<evidence type="ECO:0000313" key="4">
    <source>
        <dbReference type="Proteomes" id="UP001152797"/>
    </source>
</evidence>
<comment type="caution">
    <text evidence="1">The sequence shown here is derived from an EMBL/GenBank/DDBJ whole genome shotgun (WGS) entry which is preliminary data.</text>
</comment>
<proteinExistence type="predicted"/>
<dbReference type="Pfam" id="PF10604">
    <property type="entry name" value="Polyketide_cyc2"/>
    <property type="match status" value="1"/>
</dbReference>
<evidence type="ECO:0000313" key="1">
    <source>
        <dbReference type="EMBL" id="CAI4014616.1"/>
    </source>
</evidence>
<accession>A0A9P1DQW7</accession>
<dbReference type="InterPro" id="IPR023393">
    <property type="entry name" value="START-like_dom_sf"/>
</dbReference>
<dbReference type="OrthoDB" id="426885at2759"/>
<dbReference type="EMBL" id="CAMXCT030006446">
    <property type="protein sequence ID" value="CAL4801928.1"/>
    <property type="molecule type" value="Genomic_DNA"/>
</dbReference>
<reference evidence="2" key="2">
    <citation type="submission" date="2024-04" db="EMBL/GenBank/DDBJ databases">
        <authorList>
            <person name="Chen Y."/>
            <person name="Shah S."/>
            <person name="Dougan E. K."/>
            <person name="Thang M."/>
            <person name="Chan C."/>
        </authorList>
    </citation>
    <scope>NUCLEOTIDE SEQUENCE [LARGE SCALE GENOMIC DNA]</scope>
</reference>